<comment type="caution">
    <text evidence="1">The sequence shown here is derived from an EMBL/GenBank/DDBJ whole genome shotgun (WGS) entry which is preliminary data.</text>
</comment>
<protein>
    <submittedName>
        <fullName evidence="1">Uncharacterized protein</fullName>
    </submittedName>
</protein>
<organism evidence="1 2">
    <name type="scientific">Rhizopus delemar</name>
    <dbReference type="NCBI Taxonomy" id="936053"/>
    <lineage>
        <taxon>Eukaryota</taxon>
        <taxon>Fungi</taxon>
        <taxon>Fungi incertae sedis</taxon>
        <taxon>Mucoromycota</taxon>
        <taxon>Mucoromycotina</taxon>
        <taxon>Mucoromycetes</taxon>
        <taxon>Mucorales</taxon>
        <taxon>Mucorineae</taxon>
        <taxon>Rhizopodaceae</taxon>
        <taxon>Rhizopus</taxon>
    </lineage>
</organism>
<dbReference type="Proteomes" id="UP000740926">
    <property type="component" value="Unassembled WGS sequence"/>
</dbReference>
<accession>A0A9P6Y0P6</accession>
<proteinExistence type="predicted"/>
<gene>
    <name evidence="1" type="ORF">G6F50_014995</name>
</gene>
<sequence length="101" mass="10382">MGRADALVVAVEQVVPARIVRRRGGKASQHEALEEPGGVGQVPFARAGIGHALQHGVLGAERRGQLQAAGPHPRELVGEIVLRGSDGGRYAVHAGSIGAGR</sequence>
<evidence type="ECO:0000313" key="2">
    <source>
        <dbReference type="Proteomes" id="UP000740926"/>
    </source>
</evidence>
<name>A0A9P6Y0P6_9FUNG</name>
<evidence type="ECO:0000313" key="1">
    <source>
        <dbReference type="EMBL" id="KAG1536753.1"/>
    </source>
</evidence>
<keyword evidence="2" id="KW-1185">Reference proteome</keyword>
<dbReference type="EMBL" id="JAANIU010007767">
    <property type="protein sequence ID" value="KAG1536753.1"/>
    <property type="molecule type" value="Genomic_DNA"/>
</dbReference>
<dbReference type="AlphaFoldDB" id="A0A9P6Y0P6"/>
<reference evidence="1 2" key="1">
    <citation type="journal article" date="2020" name="Microb. Genom.">
        <title>Genetic diversity of clinical and environmental Mucorales isolates obtained from an investigation of mucormycosis cases among solid organ transplant recipients.</title>
        <authorList>
            <person name="Nguyen M.H."/>
            <person name="Kaul D."/>
            <person name="Muto C."/>
            <person name="Cheng S.J."/>
            <person name="Richter R.A."/>
            <person name="Bruno V.M."/>
            <person name="Liu G."/>
            <person name="Beyhan S."/>
            <person name="Sundermann A.J."/>
            <person name="Mounaud S."/>
            <person name="Pasculle A.W."/>
            <person name="Nierman W.C."/>
            <person name="Driscoll E."/>
            <person name="Cumbie R."/>
            <person name="Clancy C.J."/>
            <person name="Dupont C.L."/>
        </authorList>
    </citation>
    <scope>NUCLEOTIDE SEQUENCE [LARGE SCALE GENOMIC DNA]</scope>
    <source>
        <strain evidence="1 2">GL24</strain>
    </source>
</reference>